<evidence type="ECO:0000313" key="1">
    <source>
        <dbReference type="EMBL" id="TFK67455.1"/>
    </source>
</evidence>
<reference evidence="1 2" key="1">
    <citation type="journal article" date="2019" name="Nat. Ecol. Evol.">
        <title>Megaphylogeny resolves global patterns of mushroom evolution.</title>
        <authorList>
            <person name="Varga T."/>
            <person name="Krizsan K."/>
            <person name="Foldi C."/>
            <person name="Dima B."/>
            <person name="Sanchez-Garcia M."/>
            <person name="Sanchez-Ramirez S."/>
            <person name="Szollosi G.J."/>
            <person name="Szarkandi J.G."/>
            <person name="Papp V."/>
            <person name="Albert L."/>
            <person name="Andreopoulos W."/>
            <person name="Angelini C."/>
            <person name="Antonin V."/>
            <person name="Barry K.W."/>
            <person name="Bougher N.L."/>
            <person name="Buchanan P."/>
            <person name="Buyck B."/>
            <person name="Bense V."/>
            <person name="Catcheside P."/>
            <person name="Chovatia M."/>
            <person name="Cooper J."/>
            <person name="Damon W."/>
            <person name="Desjardin D."/>
            <person name="Finy P."/>
            <person name="Geml J."/>
            <person name="Haridas S."/>
            <person name="Hughes K."/>
            <person name="Justo A."/>
            <person name="Karasinski D."/>
            <person name="Kautmanova I."/>
            <person name="Kiss B."/>
            <person name="Kocsube S."/>
            <person name="Kotiranta H."/>
            <person name="LaButti K.M."/>
            <person name="Lechner B.E."/>
            <person name="Liimatainen K."/>
            <person name="Lipzen A."/>
            <person name="Lukacs Z."/>
            <person name="Mihaltcheva S."/>
            <person name="Morgado L.N."/>
            <person name="Niskanen T."/>
            <person name="Noordeloos M.E."/>
            <person name="Ohm R.A."/>
            <person name="Ortiz-Santana B."/>
            <person name="Ovrebo C."/>
            <person name="Racz N."/>
            <person name="Riley R."/>
            <person name="Savchenko A."/>
            <person name="Shiryaev A."/>
            <person name="Soop K."/>
            <person name="Spirin V."/>
            <person name="Szebenyi C."/>
            <person name="Tomsovsky M."/>
            <person name="Tulloss R.E."/>
            <person name="Uehling J."/>
            <person name="Grigoriev I.V."/>
            <person name="Vagvolgyi C."/>
            <person name="Papp T."/>
            <person name="Martin F.M."/>
            <person name="Miettinen O."/>
            <person name="Hibbett D.S."/>
            <person name="Nagy L.G."/>
        </authorList>
    </citation>
    <scope>NUCLEOTIDE SEQUENCE [LARGE SCALE GENOMIC DNA]</scope>
    <source>
        <strain evidence="1 2">NL-1719</strain>
    </source>
</reference>
<gene>
    <name evidence="1" type="ORF">BDN72DRAFT_898927</name>
</gene>
<proteinExistence type="predicted"/>
<sequence>MSQNPHLMDNIHLSSCFTAQRVSESLIFSTLPGRMFTAVNIANSSRTTLRRYAVSDPHPKHVTLMGHYGGGAMEIVNLRDALGGHLNNEPTPDAYRPVLRALVEENVKASIGRVVASQLMQEHFARNPDKPVFIHGSVYDGHTPPPSPTSIKEDNNISKFHQCSCLCGCSSQRHAQRCSPLALQLFLPMELLAQGNQEYEKDMHNSHPGLLHNLTKGQHPPFLLFYCSDSRLSDALIFPELPGNLFIVDDITSQNLRCPVKHTDVKHILLMGHYGCGGVQAAIHLPTSNPGLADNAIQSWIGSIREVYQVAFRALVGKNVKESVKRLVASEIIQEHFTSNQDRPVFIHGLVYAVENGKVFDLQVSQGPPGMDVPVVPSRLWINSTFPVHPSGPILIFITRLMRVVDSSIESESFFPAHKQSSFSLPFAGVRGDRSYECS</sequence>
<organism evidence="1 2">
    <name type="scientific">Pluteus cervinus</name>
    <dbReference type="NCBI Taxonomy" id="181527"/>
    <lineage>
        <taxon>Eukaryota</taxon>
        <taxon>Fungi</taxon>
        <taxon>Dikarya</taxon>
        <taxon>Basidiomycota</taxon>
        <taxon>Agaricomycotina</taxon>
        <taxon>Agaricomycetes</taxon>
        <taxon>Agaricomycetidae</taxon>
        <taxon>Agaricales</taxon>
        <taxon>Pluteineae</taxon>
        <taxon>Pluteaceae</taxon>
        <taxon>Pluteus</taxon>
    </lineage>
</organism>
<dbReference type="EMBL" id="ML208375">
    <property type="protein sequence ID" value="TFK67455.1"/>
    <property type="molecule type" value="Genomic_DNA"/>
</dbReference>
<accession>A0ACD3AP27</accession>
<evidence type="ECO:0000313" key="2">
    <source>
        <dbReference type="Proteomes" id="UP000308600"/>
    </source>
</evidence>
<dbReference type="Proteomes" id="UP000308600">
    <property type="component" value="Unassembled WGS sequence"/>
</dbReference>
<name>A0ACD3AP27_9AGAR</name>
<protein>
    <submittedName>
        <fullName evidence="1">Carbonic anhydrase</fullName>
    </submittedName>
</protein>
<keyword evidence="2" id="KW-1185">Reference proteome</keyword>